<reference evidence="3 4" key="1">
    <citation type="submission" date="2017-10" db="EMBL/GenBank/DDBJ databases">
        <title>Paenichitinophaga pekingensis gen. nov., sp. nov., isolated from activated sludge.</title>
        <authorList>
            <person name="Jin D."/>
            <person name="Kong X."/>
            <person name="Deng Y."/>
            <person name="Bai Z."/>
        </authorList>
    </citation>
    <scope>NUCLEOTIDE SEQUENCE [LARGE SCALE GENOMIC DNA]</scope>
    <source>
        <strain evidence="3 4">13</strain>
    </source>
</reference>
<sequence length="428" mass="49645">MTLNRSQAPAFKDAVDFELTLKPYEKYTLDNGIPVYVVPSKEQDTIQMELVFPGGSWFETQGQQAFATNYLMKNGSSKHTALDINENIEYYGAYLNRSLHHEHGTYSLHCMTKHFADLMPILQEVILDPVFPEDELVIFKQIMKQRLAVSLQKCDFLANRYIDQYLFGSFHPYGRVSSVEAYDALQSETLKAFYKQHYTYNNCKIFLAGNFPANFIALLNEFFGADQWNGKSEIVRKDLPIQPAQEKLYRVVNDENGVQGAVRIARPMPNRYHPDFFKIRFMNTIFGGYFGSRLMSNIREDKGYTYGIHSQVYNFRQIGALNISTEAGRDVCEATITEVYHEMERMKTELVPEDELSLVRNYMLGLTLGDLDGAFQVIQRWKNLILNDLDENYFYKNIEVIKNITAEEIQQLAQQYLNKTDFYELIVV</sequence>
<dbReference type="Proteomes" id="UP000220133">
    <property type="component" value="Chromosome"/>
</dbReference>
<dbReference type="PANTHER" id="PTHR11851:SF224">
    <property type="entry name" value="PROCESSING PROTEASE"/>
    <property type="match status" value="1"/>
</dbReference>
<dbReference type="Pfam" id="PF05193">
    <property type="entry name" value="Peptidase_M16_C"/>
    <property type="match status" value="1"/>
</dbReference>
<evidence type="ECO:0000313" key="3">
    <source>
        <dbReference type="EMBL" id="ATL46580.1"/>
    </source>
</evidence>
<accession>A0A291QRJ5</accession>
<proteinExistence type="predicted"/>
<dbReference type="Pfam" id="PF00675">
    <property type="entry name" value="Peptidase_M16"/>
    <property type="match status" value="1"/>
</dbReference>
<gene>
    <name evidence="3" type="ORF">COR50_04955</name>
</gene>
<evidence type="ECO:0000259" key="2">
    <source>
        <dbReference type="Pfam" id="PF05193"/>
    </source>
</evidence>
<evidence type="ECO:0000259" key="1">
    <source>
        <dbReference type="Pfam" id="PF00675"/>
    </source>
</evidence>
<feature type="domain" description="Peptidase M16 N-terminal" evidence="1">
    <location>
        <begin position="41"/>
        <end position="146"/>
    </location>
</feature>
<dbReference type="InterPro" id="IPR050361">
    <property type="entry name" value="MPP/UQCRC_Complex"/>
</dbReference>
<dbReference type="OrthoDB" id="9811314at2"/>
<protein>
    <submittedName>
        <fullName evidence="3">Peptidase M16</fullName>
    </submittedName>
</protein>
<dbReference type="EMBL" id="CP023777">
    <property type="protein sequence ID" value="ATL46580.1"/>
    <property type="molecule type" value="Genomic_DNA"/>
</dbReference>
<organism evidence="3 4">
    <name type="scientific">Chitinophaga caeni</name>
    <dbReference type="NCBI Taxonomy" id="2029983"/>
    <lineage>
        <taxon>Bacteria</taxon>
        <taxon>Pseudomonadati</taxon>
        <taxon>Bacteroidota</taxon>
        <taxon>Chitinophagia</taxon>
        <taxon>Chitinophagales</taxon>
        <taxon>Chitinophagaceae</taxon>
        <taxon>Chitinophaga</taxon>
    </lineage>
</organism>
<evidence type="ECO:0000313" key="4">
    <source>
        <dbReference type="Proteomes" id="UP000220133"/>
    </source>
</evidence>
<dbReference type="RefSeq" id="WP_098192968.1">
    <property type="nucleotide sequence ID" value="NZ_CP023777.1"/>
</dbReference>
<dbReference type="InterPro" id="IPR011249">
    <property type="entry name" value="Metalloenz_LuxS/M16"/>
</dbReference>
<dbReference type="AlphaFoldDB" id="A0A291QRJ5"/>
<keyword evidence="4" id="KW-1185">Reference proteome</keyword>
<dbReference type="KEGG" id="cbae:COR50_04955"/>
<dbReference type="Gene3D" id="3.30.830.10">
    <property type="entry name" value="Metalloenzyme, LuxS/M16 peptidase-like"/>
    <property type="match status" value="2"/>
</dbReference>
<dbReference type="PANTHER" id="PTHR11851">
    <property type="entry name" value="METALLOPROTEASE"/>
    <property type="match status" value="1"/>
</dbReference>
<dbReference type="SUPFAM" id="SSF63411">
    <property type="entry name" value="LuxS/MPP-like metallohydrolase"/>
    <property type="match status" value="2"/>
</dbReference>
<name>A0A291QRJ5_9BACT</name>
<dbReference type="InterPro" id="IPR007863">
    <property type="entry name" value="Peptidase_M16_C"/>
</dbReference>
<dbReference type="GO" id="GO:0046872">
    <property type="term" value="F:metal ion binding"/>
    <property type="evidence" value="ECO:0007669"/>
    <property type="project" value="InterPro"/>
</dbReference>
<feature type="domain" description="Peptidase M16 C-terminal" evidence="2">
    <location>
        <begin position="185"/>
        <end position="361"/>
    </location>
</feature>
<dbReference type="InterPro" id="IPR011765">
    <property type="entry name" value="Pept_M16_N"/>
</dbReference>